<proteinExistence type="predicted"/>
<dbReference type="EMBL" id="BK016273">
    <property type="protein sequence ID" value="DAG06530.1"/>
    <property type="molecule type" value="Genomic_DNA"/>
</dbReference>
<reference evidence="1" key="1">
    <citation type="journal article" date="2021" name="Proc. Natl. Acad. Sci. U.S.A.">
        <title>A Catalog of Tens of Thousands of Viruses from Human Metagenomes Reveals Hidden Associations with Chronic Diseases.</title>
        <authorList>
            <person name="Tisza M.J."/>
            <person name="Buck C.B."/>
        </authorList>
    </citation>
    <scope>NUCLEOTIDE SEQUENCE</scope>
    <source>
        <strain evidence="1">CtsYb1</strain>
    </source>
</reference>
<sequence>MRLRINRKGFSEWSNIRFHSFRQNSIWGA</sequence>
<name>A0A8S5VID0_9CAUD</name>
<accession>A0A8S5VID0</accession>
<organism evidence="1">
    <name type="scientific">Siphoviridae sp. ctsYb1</name>
    <dbReference type="NCBI Taxonomy" id="2825696"/>
    <lineage>
        <taxon>Viruses</taxon>
        <taxon>Duplodnaviria</taxon>
        <taxon>Heunggongvirae</taxon>
        <taxon>Uroviricota</taxon>
        <taxon>Caudoviricetes</taxon>
    </lineage>
</organism>
<evidence type="ECO:0000313" key="1">
    <source>
        <dbReference type="EMBL" id="DAG06530.1"/>
    </source>
</evidence>
<protein>
    <submittedName>
        <fullName evidence="1">Uncharacterized protein</fullName>
    </submittedName>
</protein>